<accession>A0A3M4KNH7</accession>
<dbReference type="Proteomes" id="UP000279553">
    <property type="component" value="Unassembled WGS sequence"/>
</dbReference>
<reference evidence="1 2" key="1">
    <citation type="submission" date="2018-08" db="EMBL/GenBank/DDBJ databases">
        <title>Recombination of ecologically and evolutionarily significant loci maintains genetic cohesion in the Pseudomonas syringae species complex.</title>
        <authorList>
            <person name="Dillon M."/>
            <person name="Thakur S."/>
            <person name="Almeida R.N.D."/>
            <person name="Weir B.S."/>
            <person name="Guttman D.S."/>
        </authorList>
    </citation>
    <scope>NUCLEOTIDE SEQUENCE [LARGE SCALE GENOMIC DNA]</scope>
    <source>
        <strain evidence="1 2">ICMP 535</strain>
    </source>
</reference>
<dbReference type="RefSeq" id="WP_122390097.1">
    <property type="nucleotide sequence ID" value="NZ_RBRD01000292.1"/>
</dbReference>
<proteinExistence type="predicted"/>
<evidence type="ECO:0000313" key="1">
    <source>
        <dbReference type="EMBL" id="RMQ30732.1"/>
    </source>
</evidence>
<name>A0A3M4KNH7_PSEA0</name>
<comment type="caution">
    <text evidence="1">The sequence shown here is derived from an EMBL/GenBank/DDBJ whole genome shotgun (WGS) entry which is preliminary data.</text>
</comment>
<dbReference type="AlphaFoldDB" id="A0A3M4KNH7"/>
<dbReference type="EMBL" id="RBRD01000292">
    <property type="protein sequence ID" value="RMQ30732.1"/>
    <property type="molecule type" value="Genomic_DNA"/>
</dbReference>
<organism evidence="1 2">
    <name type="scientific">Pseudomonas amygdali pv. mori</name>
    <dbReference type="NCBI Taxonomy" id="34065"/>
    <lineage>
        <taxon>Bacteria</taxon>
        <taxon>Pseudomonadati</taxon>
        <taxon>Pseudomonadota</taxon>
        <taxon>Gammaproteobacteria</taxon>
        <taxon>Pseudomonadales</taxon>
        <taxon>Pseudomonadaceae</taxon>
        <taxon>Pseudomonas</taxon>
        <taxon>Pseudomonas amygdali</taxon>
    </lineage>
</organism>
<protein>
    <submittedName>
        <fullName evidence="1">Uncharacterized protein</fullName>
    </submittedName>
</protein>
<evidence type="ECO:0000313" key="2">
    <source>
        <dbReference type="Proteomes" id="UP000279553"/>
    </source>
</evidence>
<gene>
    <name evidence="1" type="ORF">ALQ05_01234</name>
</gene>
<sequence length="326" mass="38194">MNVEDVFEIAFENAVEKHGGSSCEYISDCLERSGYIATFHYFRNEDNKSCVKFLLQNFNRDDDFFDNPYATRKSKDEKRQDTIDFLKKEWAIGLPTSYEDMNELDGMVGLSKYISNSYLRNTEFDEIEYLFLAVIRPLIDYVKTGLTYLKDGKEFFSSYEKTVGIFLNIYFMSEGFKVVRQVSDATSQHRRDFHVRIKDTHSRLFNKLIDDTECKSIVVECKNSNKVEQLVIAVNQINRYSNSARFGKLGFIFVRSKGNPFKLTDYVHSPCTNLIFDDQDILNILNDIESAFNRFKRHKDKNTLGRELSACSDIYDRYQEFCEKSH</sequence>